<dbReference type="InterPro" id="IPR033764">
    <property type="entry name" value="Sdr_B"/>
</dbReference>
<proteinExistence type="predicted"/>
<reference evidence="9" key="2">
    <citation type="submission" date="2020-09" db="EMBL/GenBank/DDBJ databases">
        <authorList>
            <person name="Sun Q."/>
            <person name="Kim S."/>
        </authorList>
    </citation>
    <scope>NUCLEOTIDE SEQUENCE</scope>
    <source>
        <strain evidence="9">KCTC 32501</strain>
    </source>
</reference>
<feature type="domain" description="OmpA-like" evidence="8">
    <location>
        <begin position="2232"/>
        <end position="2354"/>
    </location>
</feature>
<dbReference type="PANTHER" id="PTHR30329:SF21">
    <property type="entry name" value="LIPOPROTEIN YIAD-RELATED"/>
    <property type="match status" value="1"/>
</dbReference>
<keyword evidence="6" id="KW-0998">Cell outer membrane</keyword>
<dbReference type="GO" id="GO:0005576">
    <property type="term" value="C:extracellular region"/>
    <property type="evidence" value="ECO:0007669"/>
    <property type="project" value="UniProtKB-SubCell"/>
</dbReference>
<gene>
    <name evidence="9" type="ORF">GCM10009007_20210</name>
</gene>
<evidence type="ECO:0000313" key="9">
    <source>
        <dbReference type="EMBL" id="GHA79132.1"/>
    </source>
</evidence>
<evidence type="ECO:0000256" key="5">
    <source>
        <dbReference type="ARBA" id="ARBA00023136"/>
    </source>
</evidence>
<evidence type="ECO:0000313" key="10">
    <source>
        <dbReference type="Proteomes" id="UP000614287"/>
    </source>
</evidence>
<evidence type="ECO:0000256" key="4">
    <source>
        <dbReference type="ARBA" id="ARBA00022729"/>
    </source>
</evidence>
<evidence type="ECO:0000256" key="7">
    <source>
        <dbReference type="PROSITE-ProRule" id="PRU00473"/>
    </source>
</evidence>
<dbReference type="SUPFAM" id="SSF117074">
    <property type="entry name" value="Hypothetical protein PA1324"/>
    <property type="match status" value="1"/>
</dbReference>
<dbReference type="Pfam" id="PF01345">
    <property type="entry name" value="DUF11"/>
    <property type="match status" value="2"/>
</dbReference>
<dbReference type="Gene3D" id="3.30.1330.60">
    <property type="entry name" value="OmpA-like domain"/>
    <property type="match status" value="1"/>
</dbReference>
<dbReference type="PRINTS" id="PR01021">
    <property type="entry name" value="OMPADOMAIN"/>
</dbReference>
<dbReference type="InterPro" id="IPR013783">
    <property type="entry name" value="Ig-like_fold"/>
</dbReference>
<dbReference type="InterPro" id="IPR036737">
    <property type="entry name" value="OmpA-like_sf"/>
</dbReference>
<dbReference type="InterPro" id="IPR001434">
    <property type="entry name" value="OmcB-like_DUF11"/>
</dbReference>
<sequence length="2354" mass="240525">MLNVGKKRMSELFDVREWMKVETVMKKLLTKTWWKAGVAAKLALVAALGFSAVGANAAVSSLAMSVISDGTAPFDATSGAGLDTSASNGIVRTMDKFTYTVSYVASDNTSVPMVFTLPVGAIWDATATSASVCNGTGGGTLSVDQRTLTCNRKPTPGAESFNLVAQVLSLANNTTFSTSFSASGNTVNSANLTVSATPKTEIQLLGLGPNRETINGVDSYSGLFLTYTGAPAVNNPFKGYESLQGPSFSYTIEVSPNTKLETCTPVTISSSLTAGTRTCTQAGGPGTPITVTVTGADTDYFGVTNAIDSSFYMNTRTNVKVSRPVTDFPSGVTTEITAKISGFDPVSVSGASNFGSGTAPGQDPTFTCPVGSTTKTCGRLTATAVAQPLNPQNAGLANVDMSAVYGDNTLFDNSPTELTEAILPGQKVLMMAGLFSGPSNLTTHTNTAQCMVWDNTDAKLSGNAFIGTSATSAGAYPALSALSPVAGAIIEYSNQSFSDDASRKAFDCGTAGDGASGWVTNPASLSGGMSSATVVRFLAPNGLAAANQYIYHVPVTMTTDTSVANQSTTRWFTQYKSDQMSLVKSTYSGTGISNQGGNMHLIKGLLRHTITVSDASVAPNETFNAVITPTTIGSPVAGVDGVVQDAKVTLNLPSNCVLPVESALPSNAVYTAGNFGPDGIPCTADDVSTGSVVVSFGDLAAVGGSVVNPYDGHPTTYPSVSIALKTTVNAPVANSTLSSVSSSPTDFTDLNGVGTEDRVETVNYSVSGVAAFSVTKTTVGVTNGKVGPAETFSYNIAFGNGGSTNTGKAFFVDLLPFDGYNGTTNLGTPGFVVTGLSGSMDSAAQGTVNIEYSTDPSATIKTAIETVGNEGAQTGVNWTSWVTGNPLPAGITAVRFSTSGDLNSGFSGKGVIQLRAPFVNSTTTITNDVFGNTLPFGGDPATVKNIRSASPVTITGLDAASLRGKVFIDTNANGTNDAGETGLAGTVVTITCTAGACLDGNQGSVFSMLVDPASGGYGFEPGAATNNKIFPNSTATGTALASFQGVIAGTWTITETPSGTPATTIFQANVGTVNGTSSGTAAGRSITGVVMPTNAIGVNYDFAERFLDGTIEVTKSLALPSGITGPLSFTFTATCDLPVANTQKSATLNNFPTNTTVSITGIAAGATCTVAETLPASPDSKYFWETPSFTALSPTTMPNGGIQSITATNKLSPTVTIAKTVTSAPTVVSGKPTQFDTTYRLTVSNTGNAAQNYDLKDTFGFDSDVTIVGSPTIVKSANVSGTVNGAFNGTTANSTIIAGESIAAGSTATPTTETYDVTVRINVPAGSGTANDVCSGTTSGQGLFNTGVLSVSGVVDQSANACSNTPAVAGVNLVLQKTWVSAVPGESVNIPATTGFSVNTPAFDAAATGSNSVSSSAVVVAGNEVGTLPTEVFAVPANAVNYGTGPWSCSDGTNSAFTVAQGANLTVPSASVGKTLTCTLTNTSLVDGVSVTKTVASGPTPVQGLSDQFDMVYRITVSNTNANPTVYGLSDAFGFESDVTVVGAPTVTKGSNVSGTVNPGFTGQGLNVSIIGSESIDAGSVSTPTTETYDVNVRIKVQLNGSSSNNTCNTQPANGLFNRAILSIGGTDKIADACQETPTVPSAQLKLQVKWIGATPGEVVNVAATTGLDTNTNAFSAQSTGTNDISSNDVTVLIGASAALPTPVFAVPSNQLNYVGSANWVCSDGLNPDVQVSFGGSFTLSNIYSGKNVVCTVTYSGVLLDTVKTSLPVAGTAVAPADTISYTLKTTVSGNPTQRDIVLTDTLGTGLTVAEVPSSCSISGQKISCTLASGAAVGEHSFTYKATVTDAASVSVSNSVVSSFGTCSSCSVTHPLWSVTTNKTSGATGKSGVRIDESINYTLTSVISGGASTRDIVLTDILGNGLTLSSVPAGCTSAGQILSCTIPSGSAAGSYSFNYVAKVNTQAQSTVVNTVSPSYGTCATCTVELKVVKDVGLLITKSAKTKTAKIGDFVRYEVIIENPSAYDADNFKLIDQPAPGLSYVSGSAQISGGQSFTVTAEYPLTVSGLKLASKSKMTLTYMMRVGASAGQGSLQNCAQARDDSSAVTSNRSCASITRTADPDFEDSRILGTVFEDSNGNGMQDDGEPGIPGVRLATVEGLLIETDAYGRYHIEGINPGQWARGSNFIVKVDVATVPEGAVSTTQNPLVKRLTQGLPGLFNFGFRVPFSTYEPGKPLSYPVMLSADGLFEYDRFDLLDAGRKKLADLAKHLLEDSKTQKGLKVSAYTDRLGSAAYNQKLSLKRAETIKAFLVSQGIDESLITIEGMGAAKPLVNCPGNKSAATIACLAPNRRFEVSLP</sequence>
<evidence type="ECO:0000256" key="6">
    <source>
        <dbReference type="ARBA" id="ARBA00023237"/>
    </source>
</evidence>
<dbReference type="GO" id="GO:0009279">
    <property type="term" value="C:cell outer membrane"/>
    <property type="evidence" value="ECO:0007669"/>
    <property type="project" value="UniProtKB-SubCell"/>
</dbReference>
<comment type="subcellular location">
    <subcellularLocation>
        <location evidence="1">Cell outer membrane</location>
    </subcellularLocation>
    <subcellularLocation>
        <location evidence="2">Secreted</location>
    </subcellularLocation>
</comment>
<dbReference type="NCBIfam" id="TIGR01451">
    <property type="entry name" value="B_ant_repeat"/>
    <property type="match status" value="1"/>
</dbReference>
<keyword evidence="5 7" id="KW-0472">Membrane</keyword>
<dbReference type="EMBL" id="BMZG01000014">
    <property type="protein sequence ID" value="GHA79132.1"/>
    <property type="molecule type" value="Genomic_DNA"/>
</dbReference>
<evidence type="ECO:0000256" key="3">
    <source>
        <dbReference type="ARBA" id="ARBA00022525"/>
    </source>
</evidence>
<dbReference type="CDD" id="cd07185">
    <property type="entry name" value="OmpA_C-like"/>
    <property type="match status" value="1"/>
</dbReference>
<dbReference type="Gene3D" id="2.60.40.740">
    <property type="match status" value="1"/>
</dbReference>
<accession>A0A8J3CP48</accession>
<dbReference type="SUPFAM" id="SSF103088">
    <property type="entry name" value="OmpA-like"/>
    <property type="match status" value="1"/>
</dbReference>
<dbReference type="InterPro" id="IPR006664">
    <property type="entry name" value="OMP_bac"/>
</dbReference>
<protein>
    <recommendedName>
        <fullName evidence="8">OmpA-like domain-containing protein</fullName>
    </recommendedName>
</protein>
<evidence type="ECO:0000256" key="2">
    <source>
        <dbReference type="ARBA" id="ARBA00004613"/>
    </source>
</evidence>
<evidence type="ECO:0000256" key="1">
    <source>
        <dbReference type="ARBA" id="ARBA00004442"/>
    </source>
</evidence>
<dbReference type="InterPro" id="IPR006665">
    <property type="entry name" value="OmpA-like"/>
</dbReference>
<dbReference type="Pfam" id="PF19407">
    <property type="entry name" value="DUF5979"/>
    <property type="match status" value="1"/>
</dbReference>
<organism evidence="9 10">
    <name type="scientific">Formosimonas limnophila</name>
    <dbReference type="NCBI Taxonomy" id="1384487"/>
    <lineage>
        <taxon>Bacteria</taxon>
        <taxon>Pseudomonadati</taxon>
        <taxon>Pseudomonadota</taxon>
        <taxon>Betaproteobacteria</taxon>
        <taxon>Burkholderiales</taxon>
        <taxon>Burkholderiaceae</taxon>
        <taxon>Formosimonas</taxon>
    </lineage>
</organism>
<dbReference type="PROSITE" id="PS51123">
    <property type="entry name" value="OMPA_2"/>
    <property type="match status" value="1"/>
</dbReference>
<dbReference type="Pfam" id="PF00691">
    <property type="entry name" value="OmpA"/>
    <property type="match status" value="1"/>
</dbReference>
<keyword evidence="3" id="KW-0964">Secreted</keyword>
<name>A0A8J3CP48_9BURK</name>
<dbReference type="Gene3D" id="2.60.40.10">
    <property type="entry name" value="Immunoglobulins"/>
    <property type="match status" value="2"/>
</dbReference>
<dbReference type="InterPro" id="IPR046022">
    <property type="entry name" value="DUF5979"/>
</dbReference>
<dbReference type="Pfam" id="PF17210">
    <property type="entry name" value="SdrD_B"/>
    <property type="match status" value="1"/>
</dbReference>
<keyword evidence="10" id="KW-1185">Reference proteome</keyword>
<dbReference type="Proteomes" id="UP000614287">
    <property type="component" value="Unassembled WGS sequence"/>
</dbReference>
<keyword evidence="4" id="KW-0732">Signal</keyword>
<dbReference type="InterPro" id="IPR050330">
    <property type="entry name" value="Bact_OuterMem_StrucFunc"/>
</dbReference>
<dbReference type="PANTHER" id="PTHR30329">
    <property type="entry name" value="STATOR ELEMENT OF FLAGELLAR MOTOR COMPLEX"/>
    <property type="match status" value="1"/>
</dbReference>
<dbReference type="InterPro" id="IPR047589">
    <property type="entry name" value="DUF11_rpt"/>
</dbReference>
<evidence type="ECO:0000259" key="8">
    <source>
        <dbReference type="PROSITE" id="PS51123"/>
    </source>
</evidence>
<comment type="caution">
    <text evidence="9">The sequence shown here is derived from an EMBL/GenBank/DDBJ whole genome shotgun (WGS) entry which is preliminary data.</text>
</comment>
<reference evidence="9" key="1">
    <citation type="journal article" date="2014" name="Int. J. Syst. Evol. Microbiol.">
        <title>Complete genome sequence of Corynebacterium casei LMG S-19264T (=DSM 44701T), isolated from a smear-ripened cheese.</title>
        <authorList>
            <consortium name="US DOE Joint Genome Institute (JGI-PGF)"/>
            <person name="Walter F."/>
            <person name="Albersmeier A."/>
            <person name="Kalinowski J."/>
            <person name="Ruckert C."/>
        </authorList>
    </citation>
    <scope>NUCLEOTIDE SEQUENCE</scope>
    <source>
        <strain evidence="9">KCTC 32501</strain>
    </source>
</reference>